<protein>
    <submittedName>
        <fullName evidence="2">Uncharacterized protein</fullName>
    </submittedName>
</protein>
<sequence>DLTLVLDEGMLLPVKPGFGAPLPAKTDAEDTDRDRGGKKDA</sequence>
<dbReference type="AlphaFoldDB" id="A0A6J4UKJ1"/>
<reference evidence="2" key="1">
    <citation type="submission" date="2020-02" db="EMBL/GenBank/DDBJ databases">
        <authorList>
            <person name="Meier V. D."/>
        </authorList>
    </citation>
    <scope>NUCLEOTIDE SEQUENCE</scope>
    <source>
        <strain evidence="2">AVDCRST_MAG59</strain>
    </source>
</reference>
<evidence type="ECO:0000313" key="2">
    <source>
        <dbReference type="EMBL" id="CAA9550425.1"/>
    </source>
</evidence>
<proteinExistence type="predicted"/>
<organism evidence="2">
    <name type="scientific">uncultured Thermomicrobiales bacterium</name>
    <dbReference type="NCBI Taxonomy" id="1645740"/>
    <lineage>
        <taxon>Bacteria</taxon>
        <taxon>Pseudomonadati</taxon>
        <taxon>Thermomicrobiota</taxon>
        <taxon>Thermomicrobia</taxon>
        <taxon>Thermomicrobiales</taxon>
        <taxon>environmental samples</taxon>
    </lineage>
</organism>
<dbReference type="EMBL" id="CADCWF010000105">
    <property type="protein sequence ID" value="CAA9550425.1"/>
    <property type="molecule type" value="Genomic_DNA"/>
</dbReference>
<gene>
    <name evidence="2" type="ORF">AVDCRST_MAG59-1730</name>
</gene>
<name>A0A6J4UKJ1_9BACT</name>
<feature type="compositionally biased region" description="Basic and acidic residues" evidence="1">
    <location>
        <begin position="26"/>
        <end position="41"/>
    </location>
</feature>
<accession>A0A6J4UKJ1</accession>
<feature type="region of interest" description="Disordered" evidence="1">
    <location>
        <begin position="15"/>
        <end position="41"/>
    </location>
</feature>
<feature type="non-terminal residue" evidence="2">
    <location>
        <position position="1"/>
    </location>
</feature>
<evidence type="ECO:0000256" key="1">
    <source>
        <dbReference type="SAM" id="MobiDB-lite"/>
    </source>
</evidence>